<proteinExistence type="predicted"/>
<keyword evidence="3" id="KW-1185">Reference proteome</keyword>
<evidence type="ECO:0000256" key="1">
    <source>
        <dbReference type="SAM" id="MobiDB-lite"/>
    </source>
</evidence>
<organism evidence="2 3">
    <name type="scientific">Microvirga lupini</name>
    <dbReference type="NCBI Taxonomy" id="420324"/>
    <lineage>
        <taxon>Bacteria</taxon>
        <taxon>Pseudomonadati</taxon>
        <taxon>Pseudomonadota</taxon>
        <taxon>Alphaproteobacteria</taxon>
        <taxon>Hyphomicrobiales</taxon>
        <taxon>Methylobacteriaceae</taxon>
        <taxon>Microvirga</taxon>
    </lineage>
</organism>
<dbReference type="AlphaFoldDB" id="A0A7W4YY07"/>
<dbReference type="Proteomes" id="UP000532010">
    <property type="component" value="Unassembled WGS sequence"/>
</dbReference>
<comment type="caution">
    <text evidence="2">The sequence shown here is derived from an EMBL/GenBank/DDBJ whole genome shotgun (WGS) entry which is preliminary data.</text>
</comment>
<sequence length="66" mass="7159">MNEDEIQRVAQAINEQYQGQTIPPDELREMAIAAIKAIRSLPENDLSRGANGDGGHPSLSLEGERG</sequence>
<dbReference type="EMBL" id="JACHWB010000005">
    <property type="protein sequence ID" value="MBB3020616.1"/>
    <property type="molecule type" value="Genomic_DNA"/>
</dbReference>
<reference evidence="2 3" key="1">
    <citation type="submission" date="2020-08" db="EMBL/GenBank/DDBJ databases">
        <title>The Agave Microbiome: Exploring the role of microbial communities in plant adaptations to desert environments.</title>
        <authorList>
            <person name="Partida-Martinez L.P."/>
        </authorList>
    </citation>
    <scope>NUCLEOTIDE SEQUENCE [LARGE SCALE GENOMIC DNA]</scope>
    <source>
        <strain evidence="2 3">AT3.9</strain>
    </source>
</reference>
<dbReference type="RefSeq" id="WP_183452786.1">
    <property type="nucleotide sequence ID" value="NZ_JACHWB010000005.1"/>
</dbReference>
<protein>
    <submittedName>
        <fullName evidence="2">Uncharacterized protein</fullName>
    </submittedName>
</protein>
<feature type="region of interest" description="Disordered" evidence="1">
    <location>
        <begin position="43"/>
        <end position="66"/>
    </location>
</feature>
<evidence type="ECO:0000313" key="2">
    <source>
        <dbReference type="EMBL" id="MBB3020616.1"/>
    </source>
</evidence>
<gene>
    <name evidence="2" type="ORF">FHR70_003702</name>
</gene>
<accession>A0A7W4YY07</accession>
<evidence type="ECO:0000313" key="3">
    <source>
        <dbReference type="Proteomes" id="UP000532010"/>
    </source>
</evidence>
<name>A0A7W4YY07_9HYPH</name>